<evidence type="ECO:0000259" key="12">
    <source>
        <dbReference type="Pfam" id="PF13206"/>
    </source>
</evidence>
<dbReference type="InterPro" id="IPR025932">
    <property type="entry name" value="Trypano_VSG_B_N_dom"/>
</dbReference>
<feature type="compositionally biased region" description="Basic and acidic residues" evidence="9">
    <location>
        <begin position="479"/>
        <end position="501"/>
    </location>
</feature>
<keyword evidence="7" id="KW-0325">Glycoprotein</keyword>
<keyword evidence="3" id="KW-1003">Cell membrane</keyword>
<comment type="subcellular location">
    <subcellularLocation>
        <location evidence="2">Cell membrane</location>
        <topology evidence="2">Lipid-anchor</topology>
        <topology evidence="2">GPI-anchor</topology>
    </subcellularLocation>
</comment>
<keyword evidence="4" id="KW-0336">GPI-anchor</keyword>
<proteinExistence type="predicted"/>
<evidence type="ECO:0000313" key="13">
    <source>
        <dbReference type="EMBL" id="CAQ57406.1"/>
    </source>
</evidence>
<evidence type="ECO:0000256" key="6">
    <source>
        <dbReference type="ARBA" id="ARBA00023136"/>
    </source>
</evidence>
<comment type="function">
    <text evidence="1">VSG forms a coat on the surface of the parasite. The trypanosome evades the immune response of the host by expressing a series of antigenically distinct VSGs from an estimated 1000 VSG genes.</text>
</comment>
<keyword evidence="6" id="KW-0472">Membrane</keyword>
<feature type="chain" id="PRO_5002788923" evidence="10">
    <location>
        <begin position="26"/>
        <end position="537"/>
    </location>
</feature>
<name>B3GVM7_TRYBB</name>
<reference evidence="13" key="1">
    <citation type="submission" date="2008-05" db="EMBL/GenBank/DDBJ databases">
        <title>The architecture of bloodstream-form variant surface glycoprotein expression sites in Trypanosoma brucei Lister 427.</title>
        <authorList>
            <person name="Hertz-Fowler C."/>
            <person name="Figueiredo L.M."/>
            <person name="Quail M.A."/>
            <person name="Becker M."/>
            <person name="Jackson A."/>
            <person name="Bason N."/>
            <person name="Brooks K."/>
            <person name="Churcher C."/>
            <person name="Fahkro D."/>
            <person name="Goodhead I."/>
            <person name="Heath P."/>
            <person name="Mungall K."/>
            <person name="Harris D."/>
            <person name="Hauser H."/>
            <person name="Sanders M."/>
            <person name="Saunders D."/>
            <person name="Seeger K."/>
            <person name="Taylor J.E."/>
            <person name="Walker D."/>
            <person name="White B."/>
            <person name="Young R."/>
            <person name="Kartvelishvili M."/>
            <person name="Sharp S."/>
            <person name="Cross G.A."/>
            <person name="Rudenko G."/>
            <person name="Barry J.D."/>
            <person name="Louis E.J."/>
            <person name="Berriman M."/>
        </authorList>
    </citation>
    <scope>NUCLEOTIDE SEQUENCE</scope>
    <source>
        <strain evidence="13">Lister 427</strain>
    </source>
</reference>
<dbReference type="InterPro" id="IPR019609">
    <property type="entry name" value="Variant_surf_glycoprt_trypan_C"/>
</dbReference>
<evidence type="ECO:0000256" key="7">
    <source>
        <dbReference type="ARBA" id="ARBA00023180"/>
    </source>
</evidence>
<feature type="region of interest" description="Disordered" evidence="9">
    <location>
        <begin position="463"/>
        <end position="511"/>
    </location>
</feature>
<protein>
    <submittedName>
        <fullName evidence="13">Variant surface glycoprotein</fullName>
    </submittedName>
</protein>
<dbReference type="Pfam" id="PF13206">
    <property type="entry name" value="VSG_B"/>
    <property type="match status" value="1"/>
</dbReference>
<gene>
    <name evidence="13" type="primary">VSG 427-15</name>
    <name evidence="13" type="ORF">Tb427.BES134.6</name>
</gene>
<dbReference type="AlphaFoldDB" id="B3GVM7"/>
<evidence type="ECO:0000256" key="3">
    <source>
        <dbReference type="ARBA" id="ARBA00022475"/>
    </source>
</evidence>
<evidence type="ECO:0000256" key="5">
    <source>
        <dbReference type="ARBA" id="ARBA00022729"/>
    </source>
</evidence>
<evidence type="ECO:0000256" key="1">
    <source>
        <dbReference type="ARBA" id="ARBA00002523"/>
    </source>
</evidence>
<evidence type="ECO:0000256" key="8">
    <source>
        <dbReference type="ARBA" id="ARBA00023288"/>
    </source>
</evidence>
<evidence type="ECO:0000256" key="4">
    <source>
        <dbReference type="ARBA" id="ARBA00022622"/>
    </source>
</evidence>
<organism evidence="13">
    <name type="scientific">Trypanosoma brucei brucei</name>
    <dbReference type="NCBI Taxonomy" id="5702"/>
    <lineage>
        <taxon>Eukaryota</taxon>
        <taxon>Discoba</taxon>
        <taxon>Euglenozoa</taxon>
        <taxon>Kinetoplastea</taxon>
        <taxon>Metakinetoplastina</taxon>
        <taxon>Trypanosomatida</taxon>
        <taxon>Trypanosomatidae</taxon>
        <taxon>Trypanosoma</taxon>
    </lineage>
</organism>
<evidence type="ECO:0000256" key="2">
    <source>
        <dbReference type="ARBA" id="ARBA00004609"/>
    </source>
</evidence>
<accession>B3GVM7</accession>
<feature type="domain" description="Trypanosome variant surface glycoprotein B-type N-terminal" evidence="12">
    <location>
        <begin position="13"/>
        <end position="376"/>
    </location>
</feature>
<dbReference type="GO" id="GO:0005886">
    <property type="term" value="C:plasma membrane"/>
    <property type="evidence" value="ECO:0007669"/>
    <property type="project" value="UniProtKB-SubCell"/>
</dbReference>
<feature type="domain" description="Trypanosome variant surface glycoprotein C-terminal" evidence="11">
    <location>
        <begin position="420"/>
        <end position="536"/>
    </location>
</feature>
<evidence type="ECO:0000256" key="10">
    <source>
        <dbReference type="SAM" id="SignalP"/>
    </source>
</evidence>
<feature type="signal peptide" evidence="10">
    <location>
        <begin position="1"/>
        <end position="25"/>
    </location>
</feature>
<evidence type="ECO:0000259" key="11">
    <source>
        <dbReference type="Pfam" id="PF10659"/>
    </source>
</evidence>
<feature type="compositionally biased region" description="Low complexity" evidence="9">
    <location>
        <begin position="463"/>
        <end position="473"/>
    </location>
</feature>
<dbReference type="EMBL" id="FM162576">
    <property type="protein sequence ID" value="CAQ57406.1"/>
    <property type="molecule type" value="Genomic_DNA"/>
</dbReference>
<dbReference type="GO" id="GO:0098552">
    <property type="term" value="C:side of membrane"/>
    <property type="evidence" value="ECO:0007669"/>
    <property type="project" value="UniProtKB-KW"/>
</dbReference>
<evidence type="ECO:0000256" key="9">
    <source>
        <dbReference type="SAM" id="MobiDB-lite"/>
    </source>
</evidence>
<sequence>MAMKTLLNLTLVLVILKSQVPGALAAAGDNEHLFLDLCHLMALTKRALPEVSEITEAEVQYAQIQKLNSSLSSLEWRKQFEKPTAGESRPSYGPKSGPVDEIRRRRWRHWTKAEEELDSEEPKGKTLAEAGASIADPTTALRWREALHPIAEKAALIMERLESANATYADLKKEKISALIAESIYGKTGKTLGGITSQTFKDDNGQATTRQTLCGDDTANPKAHTVTAYMFCLCAGHKTDSVGADKVCTSTQAAHNQANSGDLNGAETAVKDLVGKCYTDAGNRVLSPEEIRLAVSTFTGKLVPAAGKAYYGKYAQTGCDGSNANGICVMYTTATAADAAAAKNIPWARHLLEAAHKLAQQADANRIIEAMTAELKTLKLEAYSVGQQIKLRQEIHKLTTSTEAASAKTEQQDHQVKEQCEAIKKATDCEKKQPKCEWKNKETSEGPHCKLNATYVPQQATQTGGTTTAASTGCASHKNQPDCEKDKTGDRKNCAWRKGNDGETDEPDKEKCRNGSFLATKKFALSVVSAAFVALLF</sequence>
<dbReference type="Pfam" id="PF10659">
    <property type="entry name" value="Trypan_glycop_C"/>
    <property type="match status" value="1"/>
</dbReference>
<keyword evidence="5 10" id="KW-0732">Signal</keyword>
<keyword evidence="8" id="KW-0449">Lipoprotein</keyword>